<proteinExistence type="predicted"/>
<evidence type="ECO:0000313" key="2">
    <source>
        <dbReference type="EMBL" id="QOV91271.1"/>
    </source>
</evidence>
<reference evidence="2 3" key="1">
    <citation type="submission" date="2020-10" db="EMBL/GenBank/DDBJ databases">
        <title>Wide distribution of Phycisphaera-like planctomycetes from WD2101 soil group in peatlands and genome analysis of the first cultivated representative.</title>
        <authorList>
            <person name="Dedysh S.N."/>
            <person name="Beletsky A.V."/>
            <person name="Ivanova A."/>
            <person name="Kulichevskaya I.S."/>
            <person name="Suzina N.E."/>
            <person name="Philippov D.A."/>
            <person name="Rakitin A.L."/>
            <person name="Mardanov A.V."/>
            <person name="Ravin N.V."/>
        </authorList>
    </citation>
    <scope>NUCLEOTIDE SEQUENCE [LARGE SCALE GENOMIC DNA]</scope>
    <source>
        <strain evidence="2 3">M1803</strain>
    </source>
</reference>
<evidence type="ECO:0000256" key="1">
    <source>
        <dbReference type="SAM" id="MobiDB-lite"/>
    </source>
</evidence>
<keyword evidence="3" id="KW-1185">Reference proteome</keyword>
<dbReference type="RefSeq" id="WP_206294476.1">
    <property type="nucleotide sequence ID" value="NZ_CP063458.1"/>
</dbReference>
<feature type="region of interest" description="Disordered" evidence="1">
    <location>
        <begin position="163"/>
        <end position="232"/>
    </location>
</feature>
<feature type="compositionally biased region" description="Low complexity" evidence="1">
    <location>
        <begin position="203"/>
        <end position="225"/>
    </location>
</feature>
<dbReference type="KEGG" id="hbs:IPV69_07910"/>
<gene>
    <name evidence="2" type="ORF">IPV69_07910</name>
</gene>
<dbReference type="EMBL" id="CP063458">
    <property type="protein sequence ID" value="QOV91271.1"/>
    <property type="molecule type" value="Genomic_DNA"/>
</dbReference>
<dbReference type="Proteomes" id="UP000593765">
    <property type="component" value="Chromosome"/>
</dbReference>
<accession>A0A7M2X2J8</accession>
<feature type="compositionally biased region" description="Basic and acidic residues" evidence="1">
    <location>
        <begin position="100"/>
        <end position="135"/>
    </location>
</feature>
<sequence length="303" mass="32897">MNDLLVERFFSVSVELTDGRSTQLKVRGESPAEVFKDVRARADVRRVGKVVEIDEGSFHSERPISSASSVPSTSTSSATSSGNGSSSRSASKPSGGNDRVATDRPAKDHGTNDRAGTDRHQGEDHQSPSDPKTPREALIGFTISGPRVIRSVKPVAYERPTNHFRAPIPKFNPLPPQSKPAFSPFGPVKGPVANDPSRPSVFAKPAPAAEAPQAQVPAPSSEAPATAGDSATVVERDYRIVKSRRQSGEPYLLQRGTWGQVKGKRAFIVEWEKGFDSREKAEKQQTWLEQMARESAELNNDEE</sequence>
<evidence type="ECO:0000313" key="3">
    <source>
        <dbReference type="Proteomes" id="UP000593765"/>
    </source>
</evidence>
<feature type="compositionally biased region" description="Low complexity" evidence="1">
    <location>
        <begin position="63"/>
        <end position="95"/>
    </location>
</feature>
<protein>
    <submittedName>
        <fullName evidence="2">Uncharacterized protein</fullName>
    </submittedName>
</protein>
<name>A0A7M2X2J8_9BACT</name>
<feature type="region of interest" description="Disordered" evidence="1">
    <location>
        <begin position="59"/>
        <end position="137"/>
    </location>
</feature>
<organism evidence="2 3">
    <name type="scientific">Humisphaera borealis</name>
    <dbReference type="NCBI Taxonomy" id="2807512"/>
    <lineage>
        <taxon>Bacteria</taxon>
        <taxon>Pseudomonadati</taxon>
        <taxon>Planctomycetota</taxon>
        <taxon>Phycisphaerae</taxon>
        <taxon>Tepidisphaerales</taxon>
        <taxon>Tepidisphaeraceae</taxon>
        <taxon>Humisphaera</taxon>
    </lineage>
</organism>
<dbReference type="AlphaFoldDB" id="A0A7M2X2J8"/>